<dbReference type="InterPro" id="IPR023210">
    <property type="entry name" value="NADP_OxRdtase_dom"/>
</dbReference>
<dbReference type="AlphaFoldDB" id="A0A1W5ZQW3"/>
<sequence length="331" mass="37416">MKSLEDALKHRVGLGTAPLGNMFRAVPEEEAQTTIQTAWDQGVRYFDTAPFYGAGLAEMRLGEVLSHYDRDEYVLSTKVGRYITEETEEKEGLFEDARANKVITDYTEDATKRSIEQSLERLKTDRLDMVFVHDVSPDFHGDEWIAKFDEARKGAFRVLSQLREEGVIRGWGLGVNTTEPIELAMELEETRPDVCLSATQYTLLNHDRALERMMKSAEEKDVDIVVGSPYNSGVLLGGDHYNYAKAGSDIISRVNQLKEIGQKYDVPLKAAALQFSIAHPAVKSVIPGSTRPDRIKEDLEMIQRDIPKEFWEELVNRGFVSEHAPLPVHSR</sequence>
<dbReference type="PANTHER" id="PTHR42686">
    <property type="entry name" value="GH17980P-RELATED"/>
    <property type="match status" value="1"/>
</dbReference>
<dbReference type="Gene3D" id="3.20.20.100">
    <property type="entry name" value="NADP-dependent oxidoreductase domain"/>
    <property type="match status" value="1"/>
</dbReference>
<protein>
    <submittedName>
        <fullName evidence="2">D-threo-aldose 1-dehydrogenase</fullName>
    </submittedName>
</protein>
<dbReference type="Proteomes" id="UP000192527">
    <property type="component" value="Chromosome"/>
</dbReference>
<dbReference type="STRING" id="402384.HM131_02040"/>
<proteinExistence type="predicted"/>
<dbReference type="InterPro" id="IPR036812">
    <property type="entry name" value="NAD(P)_OxRdtase_dom_sf"/>
</dbReference>
<dbReference type="KEGG" id="hmn:HM131_02040"/>
<reference evidence="2 3" key="1">
    <citation type="submission" date="2017-04" db="EMBL/GenBank/DDBJ databases">
        <title>The whole genome sequencing and assembly of Halobacillus mangrovi strain.</title>
        <authorList>
            <person name="Lee S.-J."/>
            <person name="Park M.-K."/>
            <person name="Kim J.-Y."/>
            <person name="Lee Y.-J."/>
            <person name="Yi H."/>
            <person name="Bahn Y.-S."/>
            <person name="Kim J.F."/>
            <person name="Lee D.-W."/>
        </authorList>
    </citation>
    <scope>NUCLEOTIDE SEQUENCE [LARGE SCALE GENOMIC DNA]</scope>
    <source>
        <strain evidence="2 3">KTB 131</strain>
    </source>
</reference>
<dbReference type="SUPFAM" id="SSF51430">
    <property type="entry name" value="NAD(P)-linked oxidoreductase"/>
    <property type="match status" value="1"/>
</dbReference>
<keyword evidence="3" id="KW-1185">Reference proteome</keyword>
<evidence type="ECO:0000259" key="1">
    <source>
        <dbReference type="Pfam" id="PF00248"/>
    </source>
</evidence>
<feature type="domain" description="NADP-dependent oxidoreductase" evidence="1">
    <location>
        <begin position="12"/>
        <end position="314"/>
    </location>
</feature>
<dbReference type="GO" id="GO:0005829">
    <property type="term" value="C:cytosol"/>
    <property type="evidence" value="ECO:0007669"/>
    <property type="project" value="TreeGrafter"/>
</dbReference>
<name>A0A1W5ZQW3_9BACI</name>
<dbReference type="RefSeq" id="WP_085027450.1">
    <property type="nucleotide sequence ID" value="NZ_CP020772.1"/>
</dbReference>
<dbReference type="GO" id="GO:0016491">
    <property type="term" value="F:oxidoreductase activity"/>
    <property type="evidence" value="ECO:0007669"/>
    <property type="project" value="InterPro"/>
</dbReference>
<accession>A0A1W5ZQW3</accession>
<dbReference type="OrthoDB" id="9773828at2"/>
<organism evidence="2 3">
    <name type="scientific">Halobacillus mangrovi</name>
    <dbReference type="NCBI Taxonomy" id="402384"/>
    <lineage>
        <taxon>Bacteria</taxon>
        <taxon>Bacillati</taxon>
        <taxon>Bacillota</taxon>
        <taxon>Bacilli</taxon>
        <taxon>Bacillales</taxon>
        <taxon>Bacillaceae</taxon>
        <taxon>Halobacillus</taxon>
    </lineage>
</organism>
<dbReference type="CDD" id="cd19152">
    <property type="entry name" value="AKR_AKR15A"/>
    <property type="match status" value="1"/>
</dbReference>
<dbReference type="InterPro" id="IPR020471">
    <property type="entry name" value="AKR"/>
</dbReference>
<evidence type="ECO:0000313" key="2">
    <source>
        <dbReference type="EMBL" id="ARI75680.1"/>
    </source>
</evidence>
<dbReference type="EMBL" id="CP020772">
    <property type="protein sequence ID" value="ARI75680.1"/>
    <property type="molecule type" value="Genomic_DNA"/>
</dbReference>
<gene>
    <name evidence="2" type="ORF">HM131_02040</name>
</gene>
<evidence type="ECO:0000313" key="3">
    <source>
        <dbReference type="Proteomes" id="UP000192527"/>
    </source>
</evidence>
<dbReference type="PANTHER" id="PTHR42686:SF1">
    <property type="entry name" value="GH17980P-RELATED"/>
    <property type="match status" value="1"/>
</dbReference>
<dbReference type="Pfam" id="PF00248">
    <property type="entry name" value="Aldo_ket_red"/>
    <property type="match status" value="1"/>
</dbReference>